<dbReference type="GeneID" id="78019992"/>
<protein>
    <submittedName>
        <fullName evidence="1">Uncharacterized protein</fullName>
    </submittedName>
</protein>
<proteinExistence type="predicted"/>
<gene>
    <name evidence="1" type="ORF">VB695_15750</name>
</gene>
<organism evidence="1 2">
    <name type="scientific">Nodularia spumigena UHCC 0060</name>
    <dbReference type="NCBI Taxonomy" id="3110300"/>
    <lineage>
        <taxon>Bacteria</taxon>
        <taxon>Bacillati</taxon>
        <taxon>Cyanobacteriota</taxon>
        <taxon>Cyanophyceae</taxon>
        <taxon>Nostocales</taxon>
        <taxon>Nodulariaceae</taxon>
        <taxon>Nodularia</taxon>
    </lineage>
</organism>
<evidence type="ECO:0000313" key="1">
    <source>
        <dbReference type="EMBL" id="MEA5609503.1"/>
    </source>
</evidence>
<dbReference type="EMBL" id="JAYGHK010000052">
    <property type="protein sequence ID" value="MEA5609503.1"/>
    <property type="molecule type" value="Genomic_DNA"/>
</dbReference>
<name>A0ABU5UT62_NODSP</name>
<dbReference type="RefSeq" id="WP_157133674.1">
    <property type="nucleotide sequence ID" value="NZ_JAYGHK010000052.1"/>
</dbReference>
<accession>A0ABU5UT62</accession>
<reference evidence="1 2" key="1">
    <citation type="submission" date="2023-12" db="EMBL/GenBank/DDBJ databases">
        <title>Baltic Sea Cyanobacteria.</title>
        <authorList>
            <person name="Delbaje E."/>
            <person name="Fewer D.P."/>
            <person name="Shishido T.K."/>
        </authorList>
    </citation>
    <scope>NUCLEOTIDE SEQUENCE [LARGE SCALE GENOMIC DNA]</scope>
    <source>
        <strain evidence="1 2">UHCC 0060</strain>
    </source>
</reference>
<sequence length="45" mass="5287">MNKSKFVVFDLTRWCFAAKLNISADYAEFNSSVILRLSFDTYRFA</sequence>
<keyword evidence="2" id="KW-1185">Reference proteome</keyword>
<dbReference type="Proteomes" id="UP001303285">
    <property type="component" value="Unassembled WGS sequence"/>
</dbReference>
<comment type="caution">
    <text evidence="1">The sequence shown here is derived from an EMBL/GenBank/DDBJ whole genome shotgun (WGS) entry which is preliminary data.</text>
</comment>
<evidence type="ECO:0000313" key="2">
    <source>
        <dbReference type="Proteomes" id="UP001303285"/>
    </source>
</evidence>